<proteinExistence type="predicted"/>
<sequence length="61" mass="6735">MELGGLWESARAWPAVTGSVAHPAEHSGGVRRAIVKIYHGRNTDHRVGLWRASQEEADKET</sequence>
<dbReference type="EMBL" id="AP035768">
    <property type="protein sequence ID" value="BFO21909.1"/>
    <property type="molecule type" value="Genomic_DNA"/>
</dbReference>
<evidence type="ECO:0000313" key="1">
    <source>
        <dbReference type="EMBL" id="BFO21909.1"/>
    </source>
</evidence>
<accession>A0AAT9HWB3</accession>
<dbReference type="AlphaFoldDB" id="A0AAT9HWB3"/>
<reference evidence="1" key="1">
    <citation type="submission" date="2024-06" db="EMBL/GenBank/DDBJ databases">
        <authorList>
            <consortium name="consrtm"/>
            <person name="Uemura M."/>
            <person name="Terahara T."/>
        </authorList>
    </citation>
    <scope>NUCLEOTIDE SEQUENCE</scope>
    <source>
        <strain evidence="1">KM77-8</strain>
    </source>
</reference>
<protein>
    <submittedName>
        <fullName evidence="1">Uncharacterized protein</fullName>
    </submittedName>
</protein>
<name>A0AAT9HWB3_9ACTN</name>
<reference evidence="1" key="2">
    <citation type="submission" date="2024-07" db="EMBL/GenBank/DDBJ databases">
        <title>Streptomyces haneummycinica sp. nov., a new antibiotic-producing actinobacterium isolated from marine sediment.</title>
        <authorList>
            <person name="Uemura M."/>
            <person name="Hamada M."/>
            <person name="Hirano S."/>
            <person name="Kobayashi K."/>
            <person name="Ohshiro T."/>
            <person name="Kobayashi T."/>
            <person name="Terahara T."/>
        </authorList>
    </citation>
    <scope>NUCLEOTIDE SEQUENCE</scope>
    <source>
        <strain evidence="1">KM77-8</strain>
    </source>
</reference>
<organism evidence="1">
    <name type="scientific">Streptomyces haneummycinicus</name>
    <dbReference type="NCBI Taxonomy" id="3074435"/>
    <lineage>
        <taxon>Bacteria</taxon>
        <taxon>Bacillati</taxon>
        <taxon>Actinomycetota</taxon>
        <taxon>Actinomycetes</taxon>
        <taxon>Kitasatosporales</taxon>
        <taxon>Streptomycetaceae</taxon>
        <taxon>Streptomyces</taxon>
    </lineage>
</organism>
<gene>
    <name evidence="1" type="ORF">SHKM778_82970</name>
</gene>